<sequence>VVIAGNDISTIFSMEVSEGQTLKHSPNNVMLSSSSTKATSSMADHVSLGNLHHHPNSQSSCFATSKPNHDNTHKCNHSPKIPR</sequence>
<reference evidence="2" key="3">
    <citation type="journal article" date="2017" name="Nature">
        <title>Genome sequence of the progenitor of the wheat D genome Aegilops tauschii.</title>
        <authorList>
            <person name="Luo M.C."/>
            <person name="Gu Y.Q."/>
            <person name="Puiu D."/>
            <person name="Wang H."/>
            <person name="Twardziok S.O."/>
            <person name="Deal K.R."/>
            <person name="Huo N."/>
            <person name="Zhu T."/>
            <person name="Wang L."/>
            <person name="Wang Y."/>
            <person name="McGuire P.E."/>
            <person name="Liu S."/>
            <person name="Long H."/>
            <person name="Ramasamy R.K."/>
            <person name="Rodriguez J.C."/>
            <person name="Van S.L."/>
            <person name="Yuan L."/>
            <person name="Wang Z."/>
            <person name="Xia Z."/>
            <person name="Xiao L."/>
            <person name="Anderson O.D."/>
            <person name="Ouyang S."/>
            <person name="Liang Y."/>
            <person name="Zimin A.V."/>
            <person name="Pertea G."/>
            <person name="Qi P."/>
            <person name="Bennetzen J.L."/>
            <person name="Dai X."/>
            <person name="Dawson M.W."/>
            <person name="Muller H.G."/>
            <person name="Kugler K."/>
            <person name="Rivarola-Duarte L."/>
            <person name="Spannagl M."/>
            <person name="Mayer K.F.X."/>
            <person name="Lu F.H."/>
            <person name="Bevan M.W."/>
            <person name="Leroy P."/>
            <person name="Li P."/>
            <person name="You F.M."/>
            <person name="Sun Q."/>
            <person name="Liu Z."/>
            <person name="Lyons E."/>
            <person name="Wicker T."/>
            <person name="Salzberg S.L."/>
            <person name="Devos K.M."/>
            <person name="Dvorak J."/>
        </authorList>
    </citation>
    <scope>NUCLEOTIDE SEQUENCE [LARGE SCALE GENOMIC DNA]</scope>
    <source>
        <strain evidence="2">cv. AL8/78</strain>
    </source>
</reference>
<evidence type="ECO:0000256" key="1">
    <source>
        <dbReference type="SAM" id="MobiDB-lite"/>
    </source>
</evidence>
<feature type="compositionally biased region" description="Low complexity" evidence="1">
    <location>
        <begin position="32"/>
        <end position="41"/>
    </location>
</feature>
<feature type="compositionally biased region" description="Polar residues" evidence="1">
    <location>
        <begin position="56"/>
        <end position="66"/>
    </location>
</feature>
<keyword evidence="3" id="KW-1185">Reference proteome</keyword>
<feature type="region of interest" description="Disordered" evidence="1">
    <location>
        <begin position="25"/>
        <end position="83"/>
    </location>
</feature>
<protein>
    <submittedName>
        <fullName evidence="2">Uncharacterized protein</fullName>
    </submittedName>
</protein>
<organism evidence="2 3">
    <name type="scientific">Aegilops tauschii subsp. strangulata</name>
    <name type="common">Goatgrass</name>
    <dbReference type="NCBI Taxonomy" id="200361"/>
    <lineage>
        <taxon>Eukaryota</taxon>
        <taxon>Viridiplantae</taxon>
        <taxon>Streptophyta</taxon>
        <taxon>Embryophyta</taxon>
        <taxon>Tracheophyta</taxon>
        <taxon>Spermatophyta</taxon>
        <taxon>Magnoliopsida</taxon>
        <taxon>Liliopsida</taxon>
        <taxon>Poales</taxon>
        <taxon>Poaceae</taxon>
        <taxon>BOP clade</taxon>
        <taxon>Pooideae</taxon>
        <taxon>Triticodae</taxon>
        <taxon>Triticeae</taxon>
        <taxon>Triticinae</taxon>
        <taxon>Aegilops</taxon>
    </lineage>
</organism>
<evidence type="ECO:0000313" key="3">
    <source>
        <dbReference type="Proteomes" id="UP000015105"/>
    </source>
</evidence>
<name>A0A453SNR8_AEGTS</name>
<dbReference type="EnsemblPlants" id="AET7Gv21017100.8">
    <property type="protein sequence ID" value="AET7Gv21017100.8"/>
    <property type="gene ID" value="AET7Gv21017100"/>
</dbReference>
<dbReference type="Proteomes" id="UP000015105">
    <property type="component" value="Chromosome 7D"/>
</dbReference>
<feature type="compositionally biased region" description="Basic residues" evidence="1">
    <location>
        <begin position="74"/>
        <end position="83"/>
    </location>
</feature>
<reference evidence="3" key="2">
    <citation type="journal article" date="2017" name="Nat. Plants">
        <title>The Aegilops tauschii genome reveals multiple impacts of transposons.</title>
        <authorList>
            <person name="Zhao G."/>
            <person name="Zou C."/>
            <person name="Li K."/>
            <person name="Wang K."/>
            <person name="Li T."/>
            <person name="Gao L."/>
            <person name="Zhang X."/>
            <person name="Wang H."/>
            <person name="Yang Z."/>
            <person name="Liu X."/>
            <person name="Jiang W."/>
            <person name="Mao L."/>
            <person name="Kong X."/>
            <person name="Jiao Y."/>
            <person name="Jia J."/>
        </authorList>
    </citation>
    <scope>NUCLEOTIDE SEQUENCE [LARGE SCALE GENOMIC DNA]</scope>
    <source>
        <strain evidence="3">cv. AL8/78</strain>
    </source>
</reference>
<reference evidence="2" key="4">
    <citation type="submission" date="2019-03" db="UniProtKB">
        <authorList>
            <consortium name="EnsemblPlants"/>
        </authorList>
    </citation>
    <scope>IDENTIFICATION</scope>
</reference>
<evidence type="ECO:0000313" key="2">
    <source>
        <dbReference type="EnsemblPlants" id="AET7Gv21017100.8"/>
    </source>
</evidence>
<reference evidence="3" key="1">
    <citation type="journal article" date="2014" name="Science">
        <title>Ancient hybridizations among the ancestral genomes of bread wheat.</title>
        <authorList>
            <consortium name="International Wheat Genome Sequencing Consortium,"/>
            <person name="Marcussen T."/>
            <person name="Sandve S.R."/>
            <person name="Heier L."/>
            <person name="Spannagl M."/>
            <person name="Pfeifer M."/>
            <person name="Jakobsen K.S."/>
            <person name="Wulff B.B."/>
            <person name="Steuernagel B."/>
            <person name="Mayer K.F."/>
            <person name="Olsen O.A."/>
        </authorList>
    </citation>
    <scope>NUCLEOTIDE SEQUENCE [LARGE SCALE GENOMIC DNA]</scope>
    <source>
        <strain evidence="3">cv. AL8/78</strain>
    </source>
</reference>
<dbReference type="Gramene" id="AET7Gv21017100.8">
    <property type="protein sequence ID" value="AET7Gv21017100.8"/>
    <property type="gene ID" value="AET7Gv21017100"/>
</dbReference>
<dbReference type="AlphaFoldDB" id="A0A453SNR8"/>
<reference evidence="2" key="5">
    <citation type="journal article" date="2021" name="G3 (Bethesda)">
        <title>Aegilops tauschii genome assembly Aet v5.0 features greater sequence contiguity and improved annotation.</title>
        <authorList>
            <person name="Wang L."/>
            <person name="Zhu T."/>
            <person name="Rodriguez J.C."/>
            <person name="Deal K.R."/>
            <person name="Dubcovsky J."/>
            <person name="McGuire P.E."/>
            <person name="Lux T."/>
            <person name="Spannagl M."/>
            <person name="Mayer K.F.X."/>
            <person name="Baldrich P."/>
            <person name="Meyers B.C."/>
            <person name="Huo N."/>
            <person name="Gu Y.Q."/>
            <person name="Zhou H."/>
            <person name="Devos K.M."/>
            <person name="Bennetzen J.L."/>
            <person name="Unver T."/>
            <person name="Budak H."/>
            <person name="Gulick P.J."/>
            <person name="Galiba G."/>
            <person name="Kalapos B."/>
            <person name="Nelson D.R."/>
            <person name="Li P."/>
            <person name="You F.M."/>
            <person name="Luo M.C."/>
            <person name="Dvorak J."/>
        </authorList>
    </citation>
    <scope>NUCLEOTIDE SEQUENCE [LARGE SCALE GENOMIC DNA]</scope>
    <source>
        <strain evidence="2">cv. AL8/78</strain>
    </source>
</reference>
<accession>A0A453SNR8</accession>
<proteinExistence type="predicted"/>